<evidence type="ECO:0000313" key="3">
    <source>
        <dbReference type="Proteomes" id="UP000179840"/>
    </source>
</evidence>
<organism evidence="2 3">
    <name type="scientific">Janthinobacterium lividum</name>
    <dbReference type="NCBI Taxonomy" id="29581"/>
    <lineage>
        <taxon>Bacteria</taxon>
        <taxon>Pseudomonadati</taxon>
        <taxon>Pseudomonadota</taxon>
        <taxon>Betaproteobacteria</taxon>
        <taxon>Burkholderiales</taxon>
        <taxon>Oxalobacteraceae</taxon>
        <taxon>Janthinobacterium</taxon>
    </lineage>
</organism>
<dbReference type="Pfam" id="PF14452">
    <property type="entry name" value="Multi_ubiq"/>
    <property type="match status" value="1"/>
</dbReference>
<dbReference type="Proteomes" id="UP000179840">
    <property type="component" value="Unassembled WGS sequence"/>
</dbReference>
<dbReference type="InterPro" id="IPR027802">
    <property type="entry name" value="Multi-ubiquitin_dom"/>
</dbReference>
<dbReference type="InterPro" id="IPR025701">
    <property type="entry name" value="UBQ-conjugat_E2_E"/>
</dbReference>
<dbReference type="RefSeq" id="WP_071079156.1">
    <property type="nucleotide sequence ID" value="NZ_LFKP01000011.1"/>
</dbReference>
<protein>
    <recommendedName>
        <fullName evidence="1">Multi-ubiquitin domain-containing protein</fullName>
    </recommendedName>
</protein>
<dbReference type="EMBL" id="LFKP01000011">
    <property type="protein sequence ID" value="OHV95088.1"/>
    <property type="molecule type" value="Genomic_DNA"/>
</dbReference>
<feature type="domain" description="Multi-ubiquitin" evidence="1">
    <location>
        <begin position="19"/>
        <end position="71"/>
    </location>
</feature>
<gene>
    <name evidence="2" type="ORF">AKG95_22685</name>
</gene>
<dbReference type="Pfam" id="PF14462">
    <property type="entry name" value="Prok-E2_E"/>
    <property type="match status" value="1"/>
</dbReference>
<evidence type="ECO:0000259" key="1">
    <source>
        <dbReference type="Pfam" id="PF14452"/>
    </source>
</evidence>
<sequence length="359" mass="40625">MKLNNTTVVRVADGENLTFRDFEVPDASPTGRQILNAAGCRPVLDFSLLQLQPDSSLEEIGPDEVVQLDGPPSKFYTFLTDRLFYFVLNDNKYPWGMTVSEPTLRFLARAPEHAEVWLERKDEADLRLAPGTSAKLSGDGVEHFYTRMPTWQLDVQGIVINSPDSSISVRHALELANINPDLPWTIVLKVDGRPKEQVSLTTVIDLTTPGVERLRVMPKVINNGEAPVPRRQFSLLERDLKFLDQSAYRWETVIDGERRWLLVHDYRLPSGYQQSQITMAIEIPVLYPSAELDMFYCAPAVVLNGGQAIPQTDVQQLIFGMVYQRWSRHREGSVWSPSHDSVVTHLGLVEESLVREVAQ</sequence>
<comment type="caution">
    <text evidence="2">The sequence shown here is derived from an EMBL/GenBank/DDBJ whole genome shotgun (WGS) entry which is preliminary data.</text>
</comment>
<dbReference type="AlphaFoldDB" id="A0A1S1U4L1"/>
<name>A0A1S1U4L1_9BURK</name>
<reference evidence="2 3" key="1">
    <citation type="submission" date="2015-06" db="EMBL/GenBank/DDBJ databases">
        <title>Draft genome sequencing of a biphenyl-degrading bacterium, Janthinobacterium lividum MEG1.</title>
        <authorList>
            <person name="Shimodaira J."/>
            <person name="Hatta T."/>
        </authorList>
    </citation>
    <scope>NUCLEOTIDE SEQUENCE [LARGE SCALE GENOMIC DNA]</scope>
    <source>
        <strain evidence="2 3">MEG1</strain>
    </source>
</reference>
<evidence type="ECO:0000313" key="2">
    <source>
        <dbReference type="EMBL" id="OHV95088.1"/>
    </source>
</evidence>
<proteinExistence type="predicted"/>
<accession>A0A1S1U4L1</accession>